<dbReference type="InterPro" id="IPR036249">
    <property type="entry name" value="Thioredoxin-like_sf"/>
</dbReference>
<comment type="caution">
    <text evidence="2">The sequence shown here is derived from an EMBL/GenBank/DDBJ whole genome shotgun (WGS) entry which is preliminary data.</text>
</comment>
<gene>
    <name evidence="2" type="ORF">GCM10022392_10680</name>
</gene>
<dbReference type="Gene3D" id="3.40.30.10">
    <property type="entry name" value="Glutaredoxin"/>
    <property type="match status" value="1"/>
</dbReference>
<sequence>MLFTLQSFSQQKDYTVRELKIGDTIPDIVVKGLINSSSNTVQISDLYKHGLLIIDFWATWCIPCIQELPKLDTLRAKFPRSLSVLSVAYEDSIIIKKFLKRNTDINISNIKIATNDVTLVKYFKHIYIPHNVWIDKKGVIKAITNSEEINEENVTAFLNNKNVEMNVKKDITSFKYSDPFHLGDSIYRYRSIFTPNINGIGGGDISWGTHEEGMNRYFGYNRGIIDLFWIVYTQNTAYYNIDYKRIVIQTKDSIKYFRPKQINFLADRSKYKRNIDWEKDNLYCYDLTLPQKVPDTIFYKYMADDFQRIFNVTYTIENRKMLCNVVSCIPGSKYSLTNFHSEHPTITKAVFFKNQLILKDATIKDLVAKVLSTWKDGDDLWIDESGILFPIDLVIDFDKDKPITMETLKSKLKEYGLVVDQKIRSYPIMVLKDNNL</sequence>
<dbReference type="PANTHER" id="PTHR42852:SF13">
    <property type="entry name" value="PROTEIN DIPZ"/>
    <property type="match status" value="1"/>
</dbReference>
<name>A0ABP7WK73_9SPHI</name>
<feature type="domain" description="Thioredoxin" evidence="1">
    <location>
        <begin position="19"/>
        <end position="163"/>
    </location>
</feature>
<accession>A0ABP7WK73</accession>
<dbReference type="InterPro" id="IPR013740">
    <property type="entry name" value="Redoxin"/>
</dbReference>
<dbReference type="Proteomes" id="UP001500841">
    <property type="component" value="Unassembled WGS sequence"/>
</dbReference>
<dbReference type="EMBL" id="BAABCV010000003">
    <property type="protein sequence ID" value="GAA4090812.1"/>
    <property type="molecule type" value="Genomic_DNA"/>
</dbReference>
<dbReference type="CDD" id="cd02966">
    <property type="entry name" value="TlpA_like_family"/>
    <property type="match status" value="1"/>
</dbReference>
<protein>
    <submittedName>
        <fullName evidence="2">Redoxin domain-containing protein</fullName>
    </submittedName>
</protein>
<keyword evidence="3" id="KW-1185">Reference proteome</keyword>
<dbReference type="InterPro" id="IPR050553">
    <property type="entry name" value="Thioredoxin_ResA/DsbE_sf"/>
</dbReference>
<evidence type="ECO:0000313" key="2">
    <source>
        <dbReference type="EMBL" id="GAA4090812.1"/>
    </source>
</evidence>
<reference evidence="3" key="1">
    <citation type="journal article" date="2019" name="Int. J. Syst. Evol. Microbiol.">
        <title>The Global Catalogue of Microorganisms (GCM) 10K type strain sequencing project: providing services to taxonomists for standard genome sequencing and annotation.</title>
        <authorList>
            <consortium name="The Broad Institute Genomics Platform"/>
            <consortium name="The Broad Institute Genome Sequencing Center for Infectious Disease"/>
            <person name="Wu L."/>
            <person name="Ma J."/>
        </authorList>
    </citation>
    <scope>NUCLEOTIDE SEQUENCE [LARGE SCALE GENOMIC DNA]</scope>
    <source>
        <strain evidence="3">JCM 17085</strain>
    </source>
</reference>
<dbReference type="InterPro" id="IPR013766">
    <property type="entry name" value="Thioredoxin_domain"/>
</dbReference>
<dbReference type="PANTHER" id="PTHR42852">
    <property type="entry name" value="THIOL:DISULFIDE INTERCHANGE PROTEIN DSBE"/>
    <property type="match status" value="1"/>
</dbReference>
<organism evidence="2 3">
    <name type="scientific">Mucilaginibacter panaciglaebae</name>
    <dbReference type="NCBI Taxonomy" id="502331"/>
    <lineage>
        <taxon>Bacteria</taxon>
        <taxon>Pseudomonadati</taxon>
        <taxon>Bacteroidota</taxon>
        <taxon>Sphingobacteriia</taxon>
        <taxon>Sphingobacteriales</taxon>
        <taxon>Sphingobacteriaceae</taxon>
        <taxon>Mucilaginibacter</taxon>
    </lineage>
</organism>
<dbReference type="PROSITE" id="PS51352">
    <property type="entry name" value="THIOREDOXIN_2"/>
    <property type="match status" value="1"/>
</dbReference>
<dbReference type="SUPFAM" id="SSF52833">
    <property type="entry name" value="Thioredoxin-like"/>
    <property type="match status" value="1"/>
</dbReference>
<evidence type="ECO:0000313" key="3">
    <source>
        <dbReference type="Proteomes" id="UP001500841"/>
    </source>
</evidence>
<proteinExistence type="predicted"/>
<evidence type="ECO:0000259" key="1">
    <source>
        <dbReference type="PROSITE" id="PS51352"/>
    </source>
</evidence>
<dbReference type="Pfam" id="PF08534">
    <property type="entry name" value="Redoxin"/>
    <property type="match status" value="1"/>
</dbReference>